<keyword evidence="1" id="KW-1133">Transmembrane helix</keyword>
<evidence type="ECO:0000313" key="4">
    <source>
        <dbReference type="WBParaSite" id="Bm13594.1"/>
    </source>
</evidence>
<evidence type="ECO:0000313" key="3">
    <source>
        <dbReference type="Proteomes" id="UP000006672"/>
    </source>
</evidence>
<dbReference type="RefSeq" id="XP_042935362.1">
    <property type="nucleotide sequence ID" value="XM_043079428.1"/>
</dbReference>
<organism evidence="2">
    <name type="scientific">Brugia malayi</name>
    <name type="common">Filarial nematode worm</name>
    <dbReference type="NCBI Taxonomy" id="6279"/>
    <lineage>
        <taxon>Eukaryota</taxon>
        <taxon>Metazoa</taxon>
        <taxon>Ecdysozoa</taxon>
        <taxon>Nematoda</taxon>
        <taxon>Chromadorea</taxon>
        <taxon>Rhabditida</taxon>
        <taxon>Spirurina</taxon>
        <taxon>Spiruromorpha</taxon>
        <taxon>Filarioidea</taxon>
        <taxon>Onchocercidae</taxon>
        <taxon>Brugia</taxon>
    </lineage>
</organism>
<sequence length="71" mass="8546">MDNLSLIEKERFVDFVMWKDRMKLIGLDLVNVLVQCYGFISNVLIFGWEKRLEEAKYNVKYANSDIRNYCF</sequence>
<feature type="transmembrane region" description="Helical" evidence="1">
    <location>
        <begin position="24"/>
        <end position="48"/>
    </location>
</feature>
<keyword evidence="1" id="KW-0812">Transmembrane</keyword>
<reference evidence="2" key="2">
    <citation type="submission" date="2019-04" db="EMBL/GenBank/DDBJ databases">
        <authorList>
            <person name="Howe K."/>
            <person name="Paulini M."/>
            <person name="Williams G."/>
        </authorList>
    </citation>
    <scope>NUCLEOTIDE SEQUENCE [LARGE SCALE GENOMIC DNA]</scope>
    <source>
        <strain evidence="2">FR3</strain>
    </source>
</reference>
<dbReference type="Proteomes" id="UP000006672">
    <property type="component" value="Unassembled WGS sequence"/>
</dbReference>
<evidence type="ECO:0000256" key="1">
    <source>
        <dbReference type="SAM" id="Phobius"/>
    </source>
</evidence>
<protein>
    <submittedName>
        <fullName evidence="2 4">Uncharacterized protein</fullName>
    </submittedName>
</protein>
<dbReference type="EMBL" id="CAAKNF010000193">
    <property type="protein sequence ID" value="VIO94988.1"/>
    <property type="molecule type" value="Genomic_DNA"/>
</dbReference>
<dbReference type="GeneID" id="66057909"/>
<reference evidence="3" key="1">
    <citation type="journal article" date="2007" name="Science">
        <title>Draft genome of the filarial nematode parasite Brugia malayi.</title>
        <authorList>
            <person name="Ghedin E."/>
            <person name="Wang S."/>
            <person name="Spiro D."/>
            <person name="Caler E."/>
            <person name="Zhao Q."/>
            <person name="Crabtree J."/>
            <person name="Allen J.E."/>
            <person name="Delcher A.L."/>
            <person name="Guiliano D.B."/>
            <person name="Miranda-Saavedra D."/>
            <person name="Angiuoli S.V."/>
            <person name="Creasy T."/>
            <person name="Amedeo P."/>
            <person name="Haas B."/>
            <person name="El-Sayed N.M."/>
            <person name="Wortman J.R."/>
            <person name="Feldblyum T."/>
            <person name="Tallon L."/>
            <person name="Schatz M."/>
            <person name="Shumway M."/>
            <person name="Koo H."/>
            <person name="Salzberg S.L."/>
            <person name="Schobel S."/>
            <person name="Pertea M."/>
            <person name="Pop M."/>
            <person name="White O."/>
            <person name="Barton G.J."/>
            <person name="Carlow C.K."/>
            <person name="Crawford M.J."/>
            <person name="Daub J."/>
            <person name="Dimmic M.W."/>
            <person name="Estes C.F."/>
            <person name="Foster J.M."/>
            <person name="Ganatra M."/>
            <person name="Gregory W.F."/>
            <person name="Johnson N.M."/>
            <person name="Jin J."/>
            <person name="Komuniecki R."/>
            <person name="Korf I."/>
            <person name="Kumar S."/>
            <person name="Laney S."/>
            <person name="Li B.W."/>
            <person name="Li W."/>
            <person name="Lindblom T.H."/>
            <person name="Lustigman S."/>
            <person name="Ma D."/>
            <person name="Maina C.V."/>
            <person name="Martin D.M."/>
            <person name="McCarter J.P."/>
            <person name="McReynolds L."/>
            <person name="Mitreva M."/>
            <person name="Nutman T.B."/>
            <person name="Parkinson J."/>
            <person name="Peregrin-Alvarez J.M."/>
            <person name="Poole C."/>
            <person name="Ren Q."/>
            <person name="Saunders L."/>
            <person name="Sluder A.E."/>
            <person name="Smith K."/>
            <person name="Stanke M."/>
            <person name="Unnasch T.R."/>
            <person name="Ware J."/>
            <person name="Wei A.D."/>
            <person name="Weil G."/>
            <person name="Williams D.J."/>
            <person name="Zhang Y."/>
            <person name="Williams S.A."/>
            <person name="Fraser-Liggett C."/>
            <person name="Slatko B."/>
            <person name="Blaxter M.L."/>
            <person name="Scott A.L."/>
        </authorList>
    </citation>
    <scope>NUCLEOTIDE SEQUENCE</scope>
    <source>
        <strain evidence="3">FR3</strain>
    </source>
</reference>
<reference evidence="4" key="3">
    <citation type="submission" date="2022-04" db="UniProtKB">
        <authorList>
            <consortium name="WormBaseParasite"/>
        </authorList>
    </citation>
    <scope>IDENTIFICATION</scope>
</reference>
<keyword evidence="1" id="KW-0472">Membrane</keyword>
<accession>A0A8L7YIN9</accession>
<keyword evidence="3" id="KW-1185">Reference proteome</keyword>
<gene>
    <name evidence="2" type="primary">Bm13594</name>
    <name evidence="2" type="ORF">BM_BM13594</name>
</gene>
<dbReference type="AlphaFoldDB" id="A0A4E9FHJ2"/>
<name>A0A4E9FHJ2_BRUMA</name>
<dbReference type="WBParaSite" id="Bm13594.1">
    <property type="protein sequence ID" value="Bm13594.1"/>
    <property type="gene ID" value="WBGene00233855"/>
</dbReference>
<proteinExistence type="predicted"/>
<dbReference type="KEGG" id="bmy:BM_BM13594"/>
<evidence type="ECO:0000313" key="2">
    <source>
        <dbReference type="EMBL" id="VIO94988.1"/>
    </source>
</evidence>
<dbReference type="CTD" id="66057909"/>
<accession>A0A4E9FHJ2</accession>